<accession>A0ABQ5AWU9</accession>
<evidence type="ECO:0000256" key="1">
    <source>
        <dbReference type="SAM" id="MobiDB-lite"/>
    </source>
</evidence>
<name>A0ABQ5AWU9_9ASTR</name>
<sequence length="246" mass="29814">MEEINNFQQELDENFYQAWERFKELLMKYPQHYLTEMQEKIEYISSNSVFSDNEKQETDNSGMAEALAALEATLKIKKEKPKEEKQSVNYYVDPYEPPIPFPRRLEQHTEEALDLVENKPRTEEDEEIRMNPSKREELEWENLSLNDWMKIRYEKVCKMTRERILKDQWRDRFGDEEDDLEENLEDPEECEEDKANAIMGDIHDKLNDDWLNNTSEDEDDLERDTRYLEPRNHYDRIIDVDDEQAL</sequence>
<comment type="caution">
    <text evidence="2">The sequence shown here is derived from an EMBL/GenBank/DDBJ whole genome shotgun (WGS) entry which is preliminary data.</text>
</comment>
<evidence type="ECO:0000313" key="2">
    <source>
        <dbReference type="EMBL" id="GJT05566.1"/>
    </source>
</evidence>
<proteinExistence type="predicted"/>
<feature type="region of interest" description="Disordered" evidence="1">
    <location>
        <begin position="205"/>
        <end position="226"/>
    </location>
</feature>
<keyword evidence="3" id="KW-1185">Reference proteome</keyword>
<dbReference type="EMBL" id="BQNB010012597">
    <property type="protein sequence ID" value="GJT05566.1"/>
    <property type="molecule type" value="Genomic_DNA"/>
</dbReference>
<evidence type="ECO:0000313" key="3">
    <source>
        <dbReference type="Proteomes" id="UP001151760"/>
    </source>
</evidence>
<dbReference type="Proteomes" id="UP001151760">
    <property type="component" value="Unassembled WGS sequence"/>
</dbReference>
<reference evidence="2" key="1">
    <citation type="journal article" date="2022" name="Int. J. Mol. Sci.">
        <title>Draft Genome of Tanacetum Coccineum: Genomic Comparison of Closely Related Tanacetum-Family Plants.</title>
        <authorList>
            <person name="Yamashiro T."/>
            <person name="Shiraishi A."/>
            <person name="Nakayama K."/>
            <person name="Satake H."/>
        </authorList>
    </citation>
    <scope>NUCLEOTIDE SEQUENCE</scope>
</reference>
<organism evidence="2 3">
    <name type="scientific">Tanacetum coccineum</name>
    <dbReference type="NCBI Taxonomy" id="301880"/>
    <lineage>
        <taxon>Eukaryota</taxon>
        <taxon>Viridiplantae</taxon>
        <taxon>Streptophyta</taxon>
        <taxon>Embryophyta</taxon>
        <taxon>Tracheophyta</taxon>
        <taxon>Spermatophyta</taxon>
        <taxon>Magnoliopsida</taxon>
        <taxon>eudicotyledons</taxon>
        <taxon>Gunneridae</taxon>
        <taxon>Pentapetalae</taxon>
        <taxon>asterids</taxon>
        <taxon>campanulids</taxon>
        <taxon>Asterales</taxon>
        <taxon>Asteraceae</taxon>
        <taxon>Asteroideae</taxon>
        <taxon>Anthemideae</taxon>
        <taxon>Anthemidinae</taxon>
        <taxon>Tanacetum</taxon>
    </lineage>
</organism>
<protein>
    <submittedName>
        <fullName evidence="2">Uncharacterized protein</fullName>
    </submittedName>
</protein>
<gene>
    <name evidence="2" type="ORF">Tco_0840028</name>
</gene>
<reference evidence="2" key="2">
    <citation type="submission" date="2022-01" db="EMBL/GenBank/DDBJ databases">
        <authorList>
            <person name="Yamashiro T."/>
            <person name="Shiraishi A."/>
            <person name="Satake H."/>
            <person name="Nakayama K."/>
        </authorList>
    </citation>
    <scope>NUCLEOTIDE SEQUENCE</scope>
</reference>